<accession>A0A6C0FBC1</accession>
<dbReference type="InterPro" id="IPR027417">
    <property type="entry name" value="P-loop_NTPase"/>
</dbReference>
<dbReference type="Gene3D" id="3.40.50.300">
    <property type="entry name" value="P-loop containing nucleotide triphosphate hydrolases"/>
    <property type="match status" value="1"/>
</dbReference>
<name>A0A6C0FBC1_9ZZZZ</name>
<reference evidence="1" key="1">
    <citation type="journal article" date="2020" name="Nature">
        <title>Giant virus diversity and host interactions through global metagenomics.</title>
        <authorList>
            <person name="Schulz F."/>
            <person name="Roux S."/>
            <person name="Paez-Espino D."/>
            <person name="Jungbluth S."/>
            <person name="Walsh D.A."/>
            <person name="Denef V.J."/>
            <person name="McMahon K.D."/>
            <person name="Konstantinidis K.T."/>
            <person name="Eloe-Fadrosh E.A."/>
            <person name="Kyrpides N.C."/>
            <person name="Woyke T."/>
        </authorList>
    </citation>
    <scope>NUCLEOTIDE SEQUENCE</scope>
    <source>
        <strain evidence="1">GVMAG-S-ERX556101-89</strain>
    </source>
</reference>
<organism evidence="1">
    <name type="scientific">viral metagenome</name>
    <dbReference type="NCBI Taxonomy" id="1070528"/>
    <lineage>
        <taxon>unclassified sequences</taxon>
        <taxon>metagenomes</taxon>
        <taxon>organismal metagenomes</taxon>
    </lineage>
</organism>
<dbReference type="AlphaFoldDB" id="A0A6C0FBC1"/>
<protein>
    <submittedName>
        <fullName evidence="1">Uncharacterized protein</fullName>
    </submittedName>
</protein>
<proteinExistence type="predicted"/>
<sequence>MQTYFANRVAFVGKFGVGKSFMANWLSQNYNFKIFSFATGLKEIARDYYDMKDKDRLLLQNIGDAMRSVDKDVFARKTIRDVEKYEAQCESQDENSFVVIDDLRFENEYRALKNIYGSEFIVIRIKTTMKSQAPQKGENHYSEQQASEICADYELNSGDFDGLTLILSD</sequence>
<dbReference type="EMBL" id="MN738831">
    <property type="protein sequence ID" value="QHT38502.1"/>
    <property type="molecule type" value="Genomic_DNA"/>
</dbReference>
<dbReference type="SUPFAM" id="SSF52540">
    <property type="entry name" value="P-loop containing nucleoside triphosphate hydrolases"/>
    <property type="match status" value="1"/>
</dbReference>
<evidence type="ECO:0000313" key="1">
    <source>
        <dbReference type="EMBL" id="QHT38502.1"/>
    </source>
</evidence>